<dbReference type="KEGG" id="llu:AKJ09_07830"/>
<feature type="region of interest" description="Disordered" evidence="1">
    <location>
        <begin position="36"/>
        <end position="56"/>
    </location>
</feature>
<feature type="chain" id="PRO_5005467157" description="Outer membrane protein beta-barrel domain-containing protein" evidence="2">
    <location>
        <begin position="37"/>
        <end position="243"/>
    </location>
</feature>
<gene>
    <name evidence="3" type="ORF">AKJ09_07830</name>
</gene>
<evidence type="ECO:0008006" key="5">
    <source>
        <dbReference type="Google" id="ProtNLM"/>
    </source>
</evidence>
<dbReference type="AlphaFoldDB" id="A0A0K1Q668"/>
<keyword evidence="2" id="KW-0732">Signal</keyword>
<dbReference type="Proteomes" id="UP000064967">
    <property type="component" value="Chromosome"/>
</dbReference>
<evidence type="ECO:0000256" key="1">
    <source>
        <dbReference type="SAM" id="MobiDB-lite"/>
    </source>
</evidence>
<name>A0A0K1Q668_9BACT</name>
<evidence type="ECO:0000313" key="3">
    <source>
        <dbReference type="EMBL" id="AKV01167.1"/>
    </source>
</evidence>
<evidence type="ECO:0000313" key="4">
    <source>
        <dbReference type="Proteomes" id="UP000064967"/>
    </source>
</evidence>
<dbReference type="EMBL" id="CP012333">
    <property type="protein sequence ID" value="AKV01167.1"/>
    <property type="molecule type" value="Genomic_DNA"/>
</dbReference>
<dbReference type="STRING" id="1391654.AKJ09_07830"/>
<proteinExistence type="predicted"/>
<protein>
    <recommendedName>
        <fullName evidence="5">Outer membrane protein beta-barrel domain-containing protein</fullName>
    </recommendedName>
</protein>
<reference evidence="3 4" key="1">
    <citation type="submission" date="2015-08" db="EMBL/GenBank/DDBJ databases">
        <authorList>
            <person name="Babu N.S."/>
            <person name="Beckwith C.J."/>
            <person name="Beseler K.G."/>
            <person name="Brison A."/>
            <person name="Carone J.V."/>
            <person name="Caskin T.P."/>
            <person name="Diamond M."/>
            <person name="Durham M.E."/>
            <person name="Foxe J.M."/>
            <person name="Go M."/>
            <person name="Henderson B.A."/>
            <person name="Jones I.B."/>
            <person name="McGettigan J.A."/>
            <person name="Micheletti S.J."/>
            <person name="Nasrallah M.E."/>
            <person name="Ortiz D."/>
            <person name="Piller C.R."/>
            <person name="Privatt S.R."/>
            <person name="Schneider S.L."/>
            <person name="Sharp S."/>
            <person name="Smith T.C."/>
            <person name="Stanton J.D."/>
            <person name="Ullery H.E."/>
            <person name="Wilson R.J."/>
            <person name="Serrano M.G."/>
            <person name="Buck G."/>
            <person name="Lee V."/>
            <person name="Wang Y."/>
            <person name="Carvalho R."/>
            <person name="Voegtly L."/>
            <person name="Shi R."/>
            <person name="Duckworth R."/>
            <person name="Johnson A."/>
            <person name="Loviza R."/>
            <person name="Walstead R."/>
            <person name="Shah Z."/>
            <person name="Kiflezghi M."/>
            <person name="Wade K."/>
            <person name="Ball S.L."/>
            <person name="Bradley K.W."/>
            <person name="Asai D.J."/>
            <person name="Bowman C.A."/>
            <person name="Russell D.A."/>
            <person name="Pope W.H."/>
            <person name="Jacobs-Sera D."/>
            <person name="Hendrix R.W."/>
            <person name="Hatfull G.F."/>
        </authorList>
    </citation>
    <scope>NUCLEOTIDE SEQUENCE [LARGE SCALE GENOMIC DNA]</scope>
    <source>
        <strain evidence="3 4">DSM 27648</strain>
    </source>
</reference>
<keyword evidence="4" id="KW-1185">Reference proteome</keyword>
<organism evidence="3 4">
    <name type="scientific">Labilithrix luteola</name>
    <dbReference type="NCBI Taxonomy" id="1391654"/>
    <lineage>
        <taxon>Bacteria</taxon>
        <taxon>Pseudomonadati</taxon>
        <taxon>Myxococcota</taxon>
        <taxon>Polyangia</taxon>
        <taxon>Polyangiales</taxon>
        <taxon>Labilitrichaceae</taxon>
        <taxon>Labilithrix</taxon>
    </lineage>
</organism>
<evidence type="ECO:0000256" key="2">
    <source>
        <dbReference type="SAM" id="SignalP"/>
    </source>
</evidence>
<dbReference type="OrthoDB" id="5290422at2"/>
<accession>A0A0K1Q668</accession>
<sequence length="243" mass="25088">MTPFIAPGPRARRLVASGFAFSVAVATLCASATARAEAPPARDTKEAPPAESSSVYTDGGLLGPLRFGPTIGVGAPDGGRVSFAFKYAGVLALGASGAYLPETEIPTTGASVKRVGGEAFARVHPFRGAFFLEFAAGYAQTKGAVTEETEAFNKATSVSGHAYAATTYLAPKLGYQWMLPLGITAGFDIGVEIPVHSRGPTYDVSKYGLVQPVEASGPVATAMRYVATGVVPVVHLLDLGFML</sequence>
<dbReference type="RefSeq" id="WP_146652323.1">
    <property type="nucleotide sequence ID" value="NZ_CP012333.1"/>
</dbReference>
<feature type="signal peptide" evidence="2">
    <location>
        <begin position="1"/>
        <end position="36"/>
    </location>
</feature>